<feature type="region of interest" description="Disordered" evidence="1">
    <location>
        <begin position="1"/>
        <end position="20"/>
    </location>
</feature>
<proteinExistence type="predicted"/>
<evidence type="ECO:0000256" key="1">
    <source>
        <dbReference type="SAM" id="MobiDB-lite"/>
    </source>
</evidence>
<evidence type="ECO:0000313" key="3">
    <source>
        <dbReference type="EMBL" id="CAF1898946.1"/>
    </source>
</evidence>
<dbReference type="AlphaFoldDB" id="A0A816JXV5"/>
<keyword evidence="2" id="KW-0812">Transmembrane</keyword>
<reference evidence="3" key="1">
    <citation type="submission" date="2021-01" db="EMBL/GenBank/DDBJ databases">
        <authorList>
            <consortium name="Genoscope - CEA"/>
            <person name="William W."/>
        </authorList>
    </citation>
    <scope>NUCLEOTIDE SEQUENCE</scope>
</reference>
<dbReference type="EMBL" id="HG994366">
    <property type="protein sequence ID" value="CAF1898946.1"/>
    <property type="molecule type" value="Genomic_DNA"/>
</dbReference>
<dbReference type="Proteomes" id="UP001295469">
    <property type="component" value="Chromosome C02"/>
</dbReference>
<keyword evidence="2" id="KW-1133">Transmembrane helix</keyword>
<feature type="transmembrane region" description="Helical" evidence="2">
    <location>
        <begin position="32"/>
        <end position="51"/>
    </location>
</feature>
<feature type="non-terminal residue" evidence="3">
    <location>
        <position position="54"/>
    </location>
</feature>
<accession>A0A816JXV5</accession>
<keyword evidence="2" id="KW-0472">Membrane</keyword>
<protein>
    <submittedName>
        <fullName evidence="3">(rape) hypothetical protein</fullName>
    </submittedName>
</protein>
<organism evidence="3">
    <name type="scientific">Brassica napus</name>
    <name type="common">Rape</name>
    <dbReference type="NCBI Taxonomy" id="3708"/>
    <lineage>
        <taxon>Eukaryota</taxon>
        <taxon>Viridiplantae</taxon>
        <taxon>Streptophyta</taxon>
        <taxon>Embryophyta</taxon>
        <taxon>Tracheophyta</taxon>
        <taxon>Spermatophyta</taxon>
        <taxon>Magnoliopsida</taxon>
        <taxon>eudicotyledons</taxon>
        <taxon>Gunneridae</taxon>
        <taxon>Pentapetalae</taxon>
        <taxon>rosids</taxon>
        <taxon>malvids</taxon>
        <taxon>Brassicales</taxon>
        <taxon>Brassicaceae</taxon>
        <taxon>Brassiceae</taxon>
        <taxon>Brassica</taxon>
    </lineage>
</organism>
<gene>
    <name evidence="3" type="ORF">DARMORV10_C02P19890.1</name>
</gene>
<sequence length="54" mass="5964">MSRLAKRGESERSSISDQSRELSSHILQSRDLFGTISISSVSISLSFLVVVPRL</sequence>
<evidence type="ECO:0000256" key="2">
    <source>
        <dbReference type="SAM" id="Phobius"/>
    </source>
</evidence>
<name>A0A816JXV5_BRANA</name>